<evidence type="ECO:0000256" key="2">
    <source>
        <dbReference type="SAM" id="SignalP"/>
    </source>
</evidence>
<sequence length="212" mass="20929">MKHWSLFCLAYLLNGDMALGSKLPANCATTTVLSVITTTMCSAGSPAVPTALMTGGNGNVPDQYSQPASASSAVIPGSAPHVSMSHGSAESHSAGTNENTAKESEALQTGAGPHTGEASGATQAVKPTTVPAVGAGASASNGSSEPNPIASGQASSVTGQHSTATGTTSETSETPEAPWVASGASSSENNVRVNAMIMAGIVACFVPMMIHL</sequence>
<feature type="compositionally biased region" description="Polar residues" evidence="1">
    <location>
        <begin position="150"/>
        <end position="161"/>
    </location>
</feature>
<evidence type="ECO:0000313" key="3">
    <source>
        <dbReference type="EMBL" id="KAF4415958.1"/>
    </source>
</evidence>
<feature type="compositionally biased region" description="Low complexity" evidence="1">
    <location>
        <begin position="132"/>
        <end position="144"/>
    </location>
</feature>
<keyword evidence="2" id="KW-0732">Signal</keyword>
<feature type="region of interest" description="Disordered" evidence="1">
    <location>
        <begin position="58"/>
        <end position="187"/>
    </location>
</feature>
<accession>A0A8H4N956</accession>
<feature type="signal peptide" evidence="2">
    <location>
        <begin position="1"/>
        <end position="20"/>
    </location>
</feature>
<keyword evidence="4" id="KW-1185">Reference proteome</keyword>
<organism evidence="3 4">
    <name type="scientific">Fusarium acutatum</name>
    <dbReference type="NCBI Taxonomy" id="78861"/>
    <lineage>
        <taxon>Eukaryota</taxon>
        <taxon>Fungi</taxon>
        <taxon>Dikarya</taxon>
        <taxon>Ascomycota</taxon>
        <taxon>Pezizomycotina</taxon>
        <taxon>Sordariomycetes</taxon>
        <taxon>Hypocreomycetidae</taxon>
        <taxon>Hypocreales</taxon>
        <taxon>Nectriaceae</taxon>
        <taxon>Fusarium</taxon>
        <taxon>Fusarium fujikuroi species complex</taxon>
    </lineage>
</organism>
<reference evidence="3 4" key="1">
    <citation type="submission" date="2020-01" db="EMBL/GenBank/DDBJ databases">
        <title>Identification and distribution of gene clusters putatively required for synthesis of sphingolipid metabolism inhibitors in phylogenetically diverse species of the filamentous fungus Fusarium.</title>
        <authorList>
            <person name="Kim H.-S."/>
            <person name="Busman M."/>
            <person name="Brown D.W."/>
            <person name="Divon H."/>
            <person name="Uhlig S."/>
            <person name="Proctor R.H."/>
        </authorList>
    </citation>
    <scope>NUCLEOTIDE SEQUENCE [LARGE SCALE GENOMIC DNA]</scope>
    <source>
        <strain evidence="3 4">NRRL 13308</strain>
    </source>
</reference>
<comment type="caution">
    <text evidence="3">The sequence shown here is derived from an EMBL/GenBank/DDBJ whole genome shotgun (WGS) entry which is preliminary data.</text>
</comment>
<feature type="compositionally biased region" description="Polar residues" evidence="1">
    <location>
        <begin position="60"/>
        <end position="72"/>
    </location>
</feature>
<evidence type="ECO:0000256" key="1">
    <source>
        <dbReference type="SAM" id="MobiDB-lite"/>
    </source>
</evidence>
<evidence type="ECO:0000313" key="4">
    <source>
        <dbReference type="Proteomes" id="UP000536711"/>
    </source>
</evidence>
<dbReference type="EMBL" id="JAADJF010000498">
    <property type="protein sequence ID" value="KAF4415958.1"/>
    <property type="molecule type" value="Genomic_DNA"/>
</dbReference>
<feature type="chain" id="PRO_5034247007" evidence="2">
    <location>
        <begin position="21"/>
        <end position="212"/>
    </location>
</feature>
<protein>
    <submittedName>
        <fullName evidence="3">Uncharacterized protein</fullName>
    </submittedName>
</protein>
<feature type="compositionally biased region" description="Polar residues" evidence="1">
    <location>
        <begin position="85"/>
        <end position="99"/>
    </location>
</feature>
<proteinExistence type="predicted"/>
<dbReference type="AlphaFoldDB" id="A0A8H4N956"/>
<gene>
    <name evidence="3" type="ORF">FACUT_12967</name>
</gene>
<name>A0A8H4N956_9HYPO</name>
<dbReference type="OrthoDB" id="5103048at2759"/>
<dbReference type="Proteomes" id="UP000536711">
    <property type="component" value="Unassembled WGS sequence"/>
</dbReference>
<feature type="compositionally biased region" description="Low complexity" evidence="1">
    <location>
        <begin position="162"/>
        <end position="178"/>
    </location>
</feature>